<evidence type="ECO:0000256" key="1">
    <source>
        <dbReference type="SAM" id="MobiDB-lite"/>
    </source>
</evidence>
<dbReference type="PANTHER" id="PTHR40465:SF1">
    <property type="entry name" value="DUF6534 DOMAIN-CONTAINING PROTEIN"/>
    <property type="match status" value="1"/>
</dbReference>
<reference evidence="5" key="1">
    <citation type="submission" date="2024-04" db="EMBL/GenBank/DDBJ databases">
        <authorList>
            <person name="Shaw F."/>
            <person name="Minotto A."/>
        </authorList>
    </citation>
    <scope>NUCLEOTIDE SEQUENCE [LARGE SCALE GENOMIC DNA]</scope>
</reference>
<organism evidence="4 5">
    <name type="scientific">Somion occarium</name>
    <dbReference type="NCBI Taxonomy" id="3059160"/>
    <lineage>
        <taxon>Eukaryota</taxon>
        <taxon>Fungi</taxon>
        <taxon>Dikarya</taxon>
        <taxon>Basidiomycota</taxon>
        <taxon>Agaricomycotina</taxon>
        <taxon>Agaricomycetes</taxon>
        <taxon>Polyporales</taxon>
        <taxon>Cerrenaceae</taxon>
        <taxon>Somion</taxon>
    </lineage>
</organism>
<dbReference type="EMBL" id="OZ037949">
    <property type="protein sequence ID" value="CAL1710994.1"/>
    <property type="molecule type" value="Genomic_DNA"/>
</dbReference>
<feature type="transmembrane region" description="Helical" evidence="2">
    <location>
        <begin position="156"/>
        <end position="179"/>
    </location>
</feature>
<name>A0ABP1DWL5_9APHY</name>
<feature type="transmembrane region" description="Helical" evidence="2">
    <location>
        <begin position="118"/>
        <end position="144"/>
    </location>
</feature>
<gene>
    <name evidence="4" type="ORF">GFSPODELE1_LOCUS8127</name>
</gene>
<keyword evidence="2" id="KW-1133">Transmembrane helix</keyword>
<feature type="compositionally biased region" description="Polar residues" evidence="1">
    <location>
        <begin position="322"/>
        <end position="333"/>
    </location>
</feature>
<sequence length="333" mass="37183">MDPSLLRTALGPLLIGGLVSTALYGVTCIQTFVYFQKSEGDRLLLKTLISTLWLLDTLDVVLNGHILYHYLVTNFANPFALTSPVWSLVLHVSITAITNFLVRGMFTRRVFRLSQGNWILTVFITAVSLLDLVCSVVVTVMAFHDTFAELMQLSTLLYLDFAAVFSADASIAVSLCYYLRVNRTGVRKTDSLINILMLYTVNTGLLTALDASAGLIMFAVMPNNLMYVAFYLQLSKLYVNAYLASLNARETLRDRTEDIVSIHLSRISNSRNRGTYADPPSQSSEPSSPVVLDKLRDPMVSIAVTTDVETRYENGYKRRSHSLSQVHTQDGRR</sequence>
<dbReference type="InterPro" id="IPR045339">
    <property type="entry name" value="DUF6534"/>
</dbReference>
<feature type="region of interest" description="Disordered" evidence="1">
    <location>
        <begin position="313"/>
        <end position="333"/>
    </location>
</feature>
<protein>
    <recommendedName>
        <fullName evidence="3">DUF6534 domain-containing protein</fullName>
    </recommendedName>
</protein>
<feature type="transmembrane region" description="Helical" evidence="2">
    <location>
        <begin position="47"/>
        <end position="68"/>
    </location>
</feature>
<dbReference type="PANTHER" id="PTHR40465">
    <property type="entry name" value="CHROMOSOME 1, WHOLE GENOME SHOTGUN SEQUENCE"/>
    <property type="match status" value="1"/>
</dbReference>
<keyword evidence="2" id="KW-0812">Transmembrane</keyword>
<feature type="compositionally biased region" description="Low complexity" evidence="1">
    <location>
        <begin position="279"/>
        <end position="289"/>
    </location>
</feature>
<proteinExistence type="predicted"/>
<evidence type="ECO:0000313" key="5">
    <source>
        <dbReference type="Proteomes" id="UP001497453"/>
    </source>
</evidence>
<feature type="transmembrane region" description="Helical" evidence="2">
    <location>
        <begin position="225"/>
        <end position="245"/>
    </location>
</feature>
<evidence type="ECO:0000313" key="4">
    <source>
        <dbReference type="EMBL" id="CAL1710994.1"/>
    </source>
</evidence>
<dbReference type="Proteomes" id="UP001497453">
    <property type="component" value="Chromosome 6"/>
</dbReference>
<evidence type="ECO:0000256" key="2">
    <source>
        <dbReference type="SAM" id="Phobius"/>
    </source>
</evidence>
<evidence type="ECO:0000259" key="3">
    <source>
        <dbReference type="Pfam" id="PF20152"/>
    </source>
</evidence>
<feature type="transmembrane region" description="Helical" evidence="2">
    <location>
        <begin position="191"/>
        <end position="219"/>
    </location>
</feature>
<keyword evidence="2" id="KW-0472">Membrane</keyword>
<feature type="transmembrane region" description="Helical" evidence="2">
    <location>
        <begin position="12"/>
        <end position="35"/>
    </location>
</feature>
<accession>A0ABP1DWL5</accession>
<keyword evidence="5" id="KW-1185">Reference proteome</keyword>
<feature type="transmembrane region" description="Helical" evidence="2">
    <location>
        <begin position="88"/>
        <end position="106"/>
    </location>
</feature>
<feature type="region of interest" description="Disordered" evidence="1">
    <location>
        <begin position="271"/>
        <end position="290"/>
    </location>
</feature>
<feature type="domain" description="DUF6534" evidence="3">
    <location>
        <begin position="166"/>
        <end position="250"/>
    </location>
</feature>
<dbReference type="Pfam" id="PF20152">
    <property type="entry name" value="DUF6534"/>
    <property type="match status" value="1"/>
</dbReference>